<dbReference type="PANTHER" id="PTHR13857">
    <property type="entry name" value="MRNA EDITING ENZYME"/>
    <property type="match status" value="1"/>
</dbReference>
<evidence type="ECO:0000313" key="8">
    <source>
        <dbReference type="Proteomes" id="UP000472269"/>
    </source>
</evidence>
<dbReference type="InterPro" id="IPR002125">
    <property type="entry name" value="CMP_dCMP_dom"/>
</dbReference>
<evidence type="ECO:0000259" key="6">
    <source>
        <dbReference type="PROSITE" id="PS51747"/>
    </source>
</evidence>
<feature type="domain" description="CMP/dCMP-type deaminase" evidence="6">
    <location>
        <begin position="14"/>
        <end position="132"/>
    </location>
</feature>
<dbReference type="GO" id="GO:0005737">
    <property type="term" value="C:cytoplasm"/>
    <property type="evidence" value="ECO:0007669"/>
    <property type="project" value="TreeGrafter"/>
</dbReference>
<reference evidence="7" key="1">
    <citation type="submission" date="2025-08" db="UniProtKB">
        <authorList>
            <consortium name="Ensembl"/>
        </authorList>
    </citation>
    <scope>IDENTIFICATION</scope>
</reference>
<comment type="similarity">
    <text evidence="2">Belongs to the cytidine and deoxycytidylate deaminase family.</text>
</comment>
<name>A0A663LTC6_ATHCN</name>
<proteinExistence type="inferred from homology"/>
<dbReference type="Gene3D" id="3.40.140.10">
    <property type="entry name" value="Cytidine Deaminase, domain 2"/>
    <property type="match status" value="1"/>
</dbReference>
<keyword evidence="3" id="KW-0479">Metal-binding</keyword>
<keyword evidence="8" id="KW-1185">Reference proteome</keyword>
<reference evidence="7" key="2">
    <citation type="submission" date="2025-09" db="UniProtKB">
        <authorList>
            <consortium name="Ensembl"/>
        </authorList>
    </citation>
    <scope>IDENTIFICATION</scope>
</reference>
<sequence>MWFLGAASFCIDMYISKKVLKYHFDPRKAPHDTYLLCRLQWGKTGTPWTHWVRNDRYHAEVYFLEKIFKMKGYNNYDVTCSITWYLSWSPCVNCCRKILYFLQKHSNVNIEIYVARLYYMEDERNWQGLRSLCSGQPVPGPHHPHSKEFLPYILISNLNLPSFSFFHYPSSYPYTP</sequence>
<evidence type="ECO:0000256" key="4">
    <source>
        <dbReference type="ARBA" id="ARBA00022801"/>
    </source>
</evidence>
<dbReference type="GO" id="GO:0004126">
    <property type="term" value="F:cytidine deaminase activity"/>
    <property type="evidence" value="ECO:0007669"/>
    <property type="project" value="TreeGrafter"/>
</dbReference>
<dbReference type="GO" id="GO:0003723">
    <property type="term" value="F:RNA binding"/>
    <property type="evidence" value="ECO:0007669"/>
    <property type="project" value="TreeGrafter"/>
</dbReference>
<dbReference type="InterPro" id="IPR016193">
    <property type="entry name" value="Cytidine_deaminase-like"/>
</dbReference>
<dbReference type="InterPro" id="IPR050610">
    <property type="entry name" value="APOBEC_Cyt_Deaminase"/>
</dbReference>
<organism evidence="7 8">
    <name type="scientific">Athene cunicularia</name>
    <name type="common">Burrowing owl</name>
    <name type="synonym">Speotyto cunicularia</name>
    <dbReference type="NCBI Taxonomy" id="194338"/>
    <lineage>
        <taxon>Eukaryota</taxon>
        <taxon>Metazoa</taxon>
        <taxon>Chordata</taxon>
        <taxon>Craniata</taxon>
        <taxon>Vertebrata</taxon>
        <taxon>Euteleostomi</taxon>
        <taxon>Archelosauria</taxon>
        <taxon>Archosauria</taxon>
        <taxon>Dinosauria</taxon>
        <taxon>Saurischia</taxon>
        <taxon>Theropoda</taxon>
        <taxon>Coelurosauria</taxon>
        <taxon>Aves</taxon>
        <taxon>Neognathae</taxon>
        <taxon>Neoaves</taxon>
        <taxon>Telluraves</taxon>
        <taxon>Strigiformes</taxon>
        <taxon>Strigidae</taxon>
        <taxon>Athene</taxon>
    </lineage>
</organism>
<dbReference type="GO" id="GO:0008270">
    <property type="term" value="F:zinc ion binding"/>
    <property type="evidence" value="ECO:0007669"/>
    <property type="project" value="InterPro"/>
</dbReference>
<comment type="cofactor">
    <cofactor evidence="1">
        <name>Zn(2+)</name>
        <dbReference type="ChEBI" id="CHEBI:29105"/>
    </cofactor>
</comment>
<dbReference type="GO" id="GO:0005634">
    <property type="term" value="C:nucleus"/>
    <property type="evidence" value="ECO:0007669"/>
    <property type="project" value="TreeGrafter"/>
</dbReference>
<dbReference type="PANTHER" id="PTHR13857:SF26">
    <property type="entry name" value="C-U-EDITING ENZYME APOBEC-1"/>
    <property type="match status" value="1"/>
</dbReference>
<keyword evidence="4" id="KW-0378">Hydrolase</keyword>
<evidence type="ECO:0000313" key="7">
    <source>
        <dbReference type="Ensembl" id="ENSACUP00000002829.1"/>
    </source>
</evidence>
<dbReference type="SUPFAM" id="SSF53927">
    <property type="entry name" value="Cytidine deaminase-like"/>
    <property type="match status" value="1"/>
</dbReference>
<dbReference type="Proteomes" id="UP000472269">
    <property type="component" value="Unplaced"/>
</dbReference>
<evidence type="ECO:0000256" key="2">
    <source>
        <dbReference type="ARBA" id="ARBA00006576"/>
    </source>
</evidence>
<accession>A0A663LTC6</accession>
<dbReference type="Pfam" id="PF18750">
    <property type="entry name" value="SNAD4"/>
    <property type="match status" value="1"/>
</dbReference>
<dbReference type="GO" id="GO:0016554">
    <property type="term" value="P:cytidine to uridine editing"/>
    <property type="evidence" value="ECO:0007669"/>
    <property type="project" value="TreeGrafter"/>
</dbReference>
<evidence type="ECO:0000256" key="3">
    <source>
        <dbReference type="ARBA" id="ARBA00022723"/>
    </source>
</evidence>
<evidence type="ECO:0000256" key="5">
    <source>
        <dbReference type="ARBA" id="ARBA00022833"/>
    </source>
</evidence>
<protein>
    <recommendedName>
        <fullName evidence="6">CMP/dCMP-type deaminase domain-containing protein</fullName>
    </recommendedName>
</protein>
<dbReference type="PROSITE" id="PS51747">
    <property type="entry name" value="CYT_DCMP_DEAMINASES_2"/>
    <property type="match status" value="1"/>
</dbReference>
<dbReference type="PROSITE" id="PS00903">
    <property type="entry name" value="CYT_DCMP_DEAMINASES_1"/>
    <property type="match status" value="1"/>
</dbReference>
<dbReference type="InterPro" id="IPR016192">
    <property type="entry name" value="APOBEC/CMP_deaminase_Zn-bd"/>
</dbReference>
<dbReference type="OMA" id="NCSITWY"/>
<dbReference type="AlphaFoldDB" id="A0A663LTC6"/>
<evidence type="ECO:0000256" key="1">
    <source>
        <dbReference type="ARBA" id="ARBA00001947"/>
    </source>
</evidence>
<keyword evidence="5" id="KW-0862">Zinc</keyword>
<dbReference type="Ensembl" id="ENSACUT00000003004.1">
    <property type="protein sequence ID" value="ENSACUP00000002829.1"/>
    <property type="gene ID" value="ENSACUG00000001960.1"/>
</dbReference>